<dbReference type="InterPro" id="IPR033932">
    <property type="entry name" value="YtcJ-like"/>
</dbReference>
<evidence type="ECO:0000313" key="2">
    <source>
        <dbReference type="EMBL" id="MBB1154541.1"/>
    </source>
</evidence>
<keyword evidence="3" id="KW-1185">Reference proteome</keyword>
<feature type="domain" description="Amidohydrolase 3" evidence="1">
    <location>
        <begin position="78"/>
        <end position="558"/>
    </location>
</feature>
<gene>
    <name evidence="2" type="ORF">H4281_15485</name>
</gene>
<dbReference type="PANTHER" id="PTHR22642">
    <property type="entry name" value="IMIDAZOLONEPROPIONASE"/>
    <property type="match status" value="1"/>
</dbReference>
<dbReference type="Gene3D" id="3.10.310.70">
    <property type="match status" value="1"/>
</dbReference>
<dbReference type="EMBL" id="JACGZW010000005">
    <property type="protein sequence ID" value="MBB1154541.1"/>
    <property type="molecule type" value="Genomic_DNA"/>
</dbReference>
<dbReference type="Pfam" id="PF07969">
    <property type="entry name" value="Amidohydro_3"/>
    <property type="match status" value="1"/>
</dbReference>
<dbReference type="GO" id="GO:0016810">
    <property type="term" value="F:hydrolase activity, acting on carbon-nitrogen (but not peptide) bonds"/>
    <property type="evidence" value="ECO:0007669"/>
    <property type="project" value="InterPro"/>
</dbReference>
<protein>
    <submittedName>
        <fullName evidence="2">Amidohydrolase</fullName>
    </submittedName>
</protein>
<dbReference type="Gene3D" id="2.30.40.10">
    <property type="entry name" value="Urease, subunit C, domain 1"/>
    <property type="match status" value="1"/>
</dbReference>
<reference evidence="2 3" key="1">
    <citation type="submission" date="2020-08" db="EMBL/GenBank/DDBJ databases">
        <title>Amycolatopsis sp. nov. DR6-1 isolated from Dendrobium heterocarpum.</title>
        <authorList>
            <person name="Tedsree N."/>
            <person name="Kuncharoen N."/>
            <person name="Likhitwitayawuid K."/>
            <person name="Tanasupawat S."/>
        </authorList>
    </citation>
    <scope>NUCLEOTIDE SEQUENCE [LARGE SCALE GENOMIC DNA]</scope>
    <source>
        <strain evidence="2 3">DR6-1</strain>
    </source>
</reference>
<keyword evidence="2" id="KW-0378">Hydrolase</keyword>
<sequence>MRHRGHTVLCGHSAVRSAVDPGGNLVSAPESVQIVTARRIVTMAGAEPPAFAMRGERIVAHGTVADLRGEFPAAQLHDFGDATVIPGFNDAHQHPTVVAAQSLQVDLSPSRIRSTADLTAALRERAAATPPGEWVIGCGYDSFRSNGGRELTRAELDEACPDHPVLVVHVTLHAGVVNSPGLALAGLADSSEPPPGGHLGRDAAGRLDGVIHDQALYDLAFPAFTPRPTIVRDPSTEVLAAAFTRHAAALHAAGITSVGDALVGRTEWQVLRHLADQNQLTLRVNALAAYDHFDYFRALPDTPLTPETRLRLGGVKTFADGAVNGGTCLVEQPIEGTDSYGLERVSAAELADTVRHVHDAGWRVCVHANGDRAIRRVLDAVDQAQAANPREDPRHRIEHCSIIDDEILKRMREHGMVAVPFANYAAAHGDKLTKYYGEERVERMFAHRAMLDAGVAVAGSSDHPCGPFPPLYALRSCVTRRAPDGELFGPSQRISVEAALGVYTTGSAYASGEETTKGQLAPGFLADFAVLAEDPFAADPEALDRVPVRETWVGGEQVWSA</sequence>
<evidence type="ECO:0000313" key="3">
    <source>
        <dbReference type="Proteomes" id="UP000526734"/>
    </source>
</evidence>
<dbReference type="Proteomes" id="UP000526734">
    <property type="component" value="Unassembled WGS sequence"/>
</dbReference>
<accession>A0A7W3ZAJ8</accession>
<dbReference type="InterPro" id="IPR032466">
    <property type="entry name" value="Metal_Hydrolase"/>
</dbReference>
<organism evidence="2 3">
    <name type="scientific">Amycolatopsis dendrobii</name>
    <dbReference type="NCBI Taxonomy" id="2760662"/>
    <lineage>
        <taxon>Bacteria</taxon>
        <taxon>Bacillati</taxon>
        <taxon>Actinomycetota</taxon>
        <taxon>Actinomycetes</taxon>
        <taxon>Pseudonocardiales</taxon>
        <taxon>Pseudonocardiaceae</taxon>
        <taxon>Amycolatopsis</taxon>
    </lineage>
</organism>
<dbReference type="InterPro" id="IPR011059">
    <property type="entry name" value="Metal-dep_hydrolase_composite"/>
</dbReference>
<dbReference type="AlphaFoldDB" id="A0A7W3ZAJ8"/>
<dbReference type="PANTHER" id="PTHR22642:SF2">
    <property type="entry name" value="PROTEIN LONG AFTER FAR-RED 3"/>
    <property type="match status" value="1"/>
</dbReference>
<comment type="caution">
    <text evidence="2">The sequence shown here is derived from an EMBL/GenBank/DDBJ whole genome shotgun (WGS) entry which is preliminary data.</text>
</comment>
<proteinExistence type="predicted"/>
<evidence type="ECO:0000259" key="1">
    <source>
        <dbReference type="Pfam" id="PF07969"/>
    </source>
</evidence>
<dbReference type="CDD" id="cd01300">
    <property type="entry name" value="YtcJ_like"/>
    <property type="match status" value="1"/>
</dbReference>
<name>A0A7W3ZAJ8_9PSEU</name>
<dbReference type="SUPFAM" id="SSF51338">
    <property type="entry name" value="Composite domain of metallo-dependent hydrolases"/>
    <property type="match status" value="1"/>
</dbReference>
<dbReference type="Gene3D" id="3.20.20.140">
    <property type="entry name" value="Metal-dependent hydrolases"/>
    <property type="match status" value="1"/>
</dbReference>
<dbReference type="SUPFAM" id="SSF51556">
    <property type="entry name" value="Metallo-dependent hydrolases"/>
    <property type="match status" value="1"/>
</dbReference>
<dbReference type="InterPro" id="IPR013108">
    <property type="entry name" value="Amidohydro_3"/>
</dbReference>